<dbReference type="PANTHER" id="PTHR43736">
    <property type="entry name" value="ADP-RIBOSE PYROPHOSPHATASE"/>
    <property type="match status" value="1"/>
</dbReference>
<gene>
    <name evidence="4" type="ORF">DSM101010T_17560</name>
</gene>
<keyword evidence="5" id="KW-1185">Reference proteome</keyword>
<dbReference type="CDD" id="cd18873">
    <property type="entry name" value="NUDIX_NadM_like"/>
    <property type="match status" value="1"/>
</dbReference>
<dbReference type="InterPro" id="IPR020476">
    <property type="entry name" value="Nudix_hydrolase"/>
</dbReference>
<proteinExistence type="inferred from homology"/>
<evidence type="ECO:0000256" key="1">
    <source>
        <dbReference type="ARBA" id="ARBA00022801"/>
    </source>
</evidence>
<protein>
    <submittedName>
        <fullName evidence="4">NUDIX hydrolase</fullName>
    </submittedName>
</protein>
<sequence length="154" mass="16641">MNSDSTCPHCGKRVRIYRNPVPTVDIIIHEPDKGVLLIERNNPPLGWALPGGFVDYGETVEAAAVREASEETGLAVTLTGLLGVYSDPSRDARMHTMSCVFTATAEDVTVLTAGDDAGAARFFPLNALPGLCFDHGRILDDFKKRLQHDAKTSS</sequence>
<dbReference type="GO" id="GO:0016787">
    <property type="term" value="F:hydrolase activity"/>
    <property type="evidence" value="ECO:0007669"/>
    <property type="project" value="UniProtKB-KW"/>
</dbReference>
<evidence type="ECO:0000256" key="2">
    <source>
        <dbReference type="RuleBase" id="RU003476"/>
    </source>
</evidence>
<evidence type="ECO:0000259" key="3">
    <source>
        <dbReference type="PROSITE" id="PS51462"/>
    </source>
</evidence>
<dbReference type="EMBL" id="BLVO01000013">
    <property type="protein sequence ID" value="GFM33391.1"/>
    <property type="molecule type" value="Genomic_DNA"/>
</dbReference>
<dbReference type="InterPro" id="IPR000086">
    <property type="entry name" value="NUDIX_hydrolase_dom"/>
</dbReference>
<evidence type="ECO:0000313" key="4">
    <source>
        <dbReference type="EMBL" id="GFM33391.1"/>
    </source>
</evidence>
<organism evidence="4 5">
    <name type="scientific">Desulfovibrio subterraneus</name>
    <dbReference type="NCBI Taxonomy" id="2718620"/>
    <lineage>
        <taxon>Bacteria</taxon>
        <taxon>Pseudomonadati</taxon>
        <taxon>Thermodesulfobacteriota</taxon>
        <taxon>Desulfovibrionia</taxon>
        <taxon>Desulfovibrionales</taxon>
        <taxon>Desulfovibrionaceae</taxon>
        <taxon>Desulfovibrio</taxon>
    </lineage>
</organism>
<dbReference type="Proteomes" id="UP000503840">
    <property type="component" value="Unassembled WGS sequence"/>
</dbReference>
<dbReference type="AlphaFoldDB" id="A0A7J0BJI4"/>
<dbReference type="PANTHER" id="PTHR43736:SF1">
    <property type="entry name" value="DIHYDRONEOPTERIN TRIPHOSPHATE DIPHOSPHATASE"/>
    <property type="match status" value="1"/>
</dbReference>
<feature type="domain" description="Nudix hydrolase" evidence="3">
    <location>
        <begin position="19"/>
        <end position="145"/>
    </location>
</feature>
<dbReference type="PROSITE" id="PS00893">
    <property type="entry name" value="NUDIX_BOX"/>
    <property type="match status" value="1"/>
</dbReference>
<name>A0A7J0BJI4_9BACT</name>
<reference evidence="4 5" key="1">
    <citation type="submission" date="2020-05" db="EMBL/GenBank/DDBJ databases">
        <title>Draft genome sequence of Desulfovibrio sp. strain HN2T.</title>
        <authorList>
            <person name="Ueno A."/>
            <person name="Tamazawa S."/>
            <person name="Tamamura S."/>
            <person name="Murakami T."/>
            <person name="Kiyama T."/>
            <person name="Inomata H."/>
            <person name="Amano Y."/>
            <person name="Miyakawa K."/>
            <person name="Tamaki H."/>
            <person name="Naganuma T."/>
            <person name="Kaneko K."/>
        </authorList>
    </citation>
    <scope>NUCLEOTIDE SEQUENCE [LARGE SCALE GENOMIC DNA]</scope>
    <source>
        <strain evidence="4 5">HN2</strain>
    </source>
</reference>
<dbReference type="InterPro" id="IPR015797">
    <property type="entry name" value="NUDIX_hydrolase-like_dom_sf"/>
</dbReference>
<keyword evidence="1 2" id="KW-0378">Hydrolase</keyword>
<dbReference type="RefSeq" id="WP_174405057.1">
    <property type="nucleotide sequence ID" value="NZ_BLVO01000013.1"/>
</dbReference>
<dbReference type="PRINTS" id="PR00502">
    <property type="entry name" value="NUDIXFAMILY"/>
</dbReference>
<dbReference type="PROSITE" id="PS51462">
    <property type="entry name" value="NUDIX"/>
    <property type="match status" value="1"/>
</dbReference>
<dbReference type="Gene3D" id="3.90.79.10">
    <property type="entry name" value="Nucleoside Triphosphate Pyrophosphohydrolase"/>
    <property type="match status" value="1"/>
</dbReference>
<comment type="similarity">
    <text evidence="2">Belongs to the Nudix hydrolase family.</text>
</comment>
<dbReference type="SUPFAM" id="SSF55811">
    <property type="entry name" value="Nudix"/>
    <property type="match status" value="1"/>
</dbReference>
<comment type="caution">
    <text evidence="4">The sequence shown here is derived from an EMBL/GenBank/DDBJ whole genome shotgun (WGS) entry which is preliminary data.</text>
</comment>
<dbReference type="InterPro" id="IPR020084">
    <property type="entry name" value="NUDIX_hydrolase_CS"/>
</dbReference>
<dbReference type="Pfam" id="PF00293">
    <property type="entry name" value="NUDIX"/>
    <property type="match status" value="1"/>
</dbReference>
<accession>A0A7J0BJI4</accession>
<evidence type="ECO:0000313" key="5">
    <source>
        <dbReference type="Proteomes" id="UP000503840"/>
    </source>
</evidence>